<dbReference type="PANTHER" id="PTHR37984:SF5">
    <property type="entry name" value="PROTEIN NYNRIN-LIKE"/>
    <property type="match status" value="1"/>
</dbReference>
<dbReference type="InterPro" id="IPR012337">
    <property type="entry name" value="RNaseH-like_sf"/>
</dbReference>
<dbReference type="SUPFAM" id="SSF53098">
    <property type="entry name" value="Ribonuclease H-like"/>
    <property type="match status" value="1"/>
</dbReference>
<dbReference type="EMBL" id="CABPRJ010000955">
    <property type="protein sequence ID" value="VVC32406.1"/>
    <property type="molecule type" value="Genomic_DNA"/>
</dbReference>
<evidence type="ECO:0000313" key="3">
    <source>
        <dbReference type="Proteomes" id="UP000325440"/>
    </source>
</evidence>
<keyword evidence="3" id="KW-1185">Reference proteome</keyword>
<dbReference type="AlphaFoldDB" id="A0A5E4MNH2"/>
<dbReference type="Gene3D" id="3.30.420.10">
    <property type="entry name" value="Ribonuclease H-like superfamily/Ribonuclease H"/>
    <property type="match status" value="1"/>
</dbReference>
<dbReference type="InterPro" id="IPR036397">
    <property type="entry name" value="RNaseH_sf"/>
</dbReference>
<dbReference type="InterPro" id="IPR050951">
    <property type="entry name" value="Retrovirus_Pol_polyprotein"/>
</dbReference>
<dbReference type="Proteomes" id="UP000325440">
    <property type="component" value="Unassembled WGS sequence"/>
</dbReference>
<accession>A0A5E4MNH2</accession>
<sequence>MAIHGRDPKTTNELITILTEIESTSLCENVRSKPLIIPVSTDTFPPGARNNNHNNQHYVSNNPRTKPIHSFQDNQNHDSYTGINNFRRPILLDLCDYPIKKATALIVTNRMIDQFVKVHGKPTTIVSDHGVQFISHIWQSRLTESDIQVSTTSVYHPQSNPSEKVIRELGRLPYILS</sequence>
<proteinExistence type="predicted"/>
<dbReference type="PANTHER" id="PTHR37984">
    <property type="entry name" value="PROTEIN CBG26694"/>
    <property type="match status" value="1"/>
</dbReference>
<dbReference type="PROSITE" id="PS50994">
    <property type="entry name" value="INTEGRASE"/>
    <property type="match status" value="1"/>
</dbReference>
<name>A0A5E4MNH2_9HEMI</name>
<feature type="domain" description="Integrase catalytic" evidence="1">
    <location>
        <begin position="63"/>
        <end position="177"/>
    </location>
</feature>
<dbReference type="GO" id="GO:0003676">
    <property type="term" value="F:nucleic acid binding"/>
    <property type="evidence" value="ECO:0007669"/>
    <property type="project" value="InterPro"/>
</dbReference>
<evidence type="ECO:0000259" key="1">
    <source>
        <dbReference type="PROSITE" id="PS50994"/>
    </source>
</evidence>
<dbReference type="InterPro" id="IPR001584">
    <property type="entry name" value="Integrase_cat-core"/>
</dbReference>
<dbReference type="GO" id="GO:0015074">
    <property type="term" value="P:DNA integration"/>
    <property type="evidence" value="ECO:0007669"/>
    <property type="project" value="InterPro"/>
</dbReference>
<gene>
    <name evidence="2" type="ORF">CINCED_3A006626</name>
</gene>
<reference evidence="2 3" key="1">
    <citation type="submission" date="2019-08" db="EMBL/GenBank/DDBJ databases">
        <authorList>
            <person name="Alioto T."/>
            <person name="Alioto T."/>
            <person name="Gomez Garrido J."/>
        </authorList>
    </citation>
    <scope>NUCLEOTIDE SEQUENCE [LARGE SCALE GENOMIC DNA]</scope>
</reference>
<protein>
    <submittedName>
        <fullName evidence="2">Ribonuclease H-like domain,Integrase, catalytic core</fullName>
    </submittedName>
</protein>
<evidence type="ECO:0000313" key="2">
    <source>
        <dbReference type="EMBL" id="VVC32406.1"/>
    </source>
</evidence>
<dbReference type="OrthoDB" id="6612506at2759"/>
<organism evidence="2 3">
    <name type="scientific">Cinara cedri</name>
    <dbReference type="NCBI Taxonomy" id="506608"/>
    <lineage>
        <taxon>Eukaryota</taxon>
        <taxon>Metazoa</taxon>
        <taxon>Ecdysozoa</taxon>
        <taxon>Arthropoda</taxon>
        <taxon>Hexapoda</taxon>
        <taxon>Insecta</taxon>
        <taxon>Pterygota</taxon>
        <taxon>Neoptera</taxon>
        <taxon>Paraneoptera</taxon>
        <taxon>Hemiptera</taxon>
        <taxon>Sternorrhyncha</taxon>
        <taxon>Aphidomorpha</taxon>
        <taxon>Aphidoidea</taxon>
        <taxon>Aphididae</taxon>
        <taxon>Lachninae</taxon>
        <taxon>Cinara</taxon>
    </lineage>
</organism>